<keyword evidence="2" id="KW-0963">Cytoplasm</keyword>
<dbReference type="GO" id="GO:0005096">
    <property type="term" value="F:GTPase activator activity"/>
    <property type="evidence" value="ECO:0007669"/>
    <property type="project" value="InterPro"/>
</dbReference>
<evidence type="ECO:0000256" key="4">
    <source>
        <dbReference type="ARBA" id="ARBA00023006"/>
    </source>
</evidence>
<dbReference type="PANTHER" id="PTHR31334:SF1">
    <property type="entry name" value="GUANINE NUCLEOTIDE EXCHANGE PROTEIN SMCR8"/>
    <property type="match status" value="1"/>
</dbReference>
<dbReference type="Proteomes" id="UP000261600">
    <property type="component" value="Unplaced"/>
</dbReference>
<reference evidence="8" key="2">
    <citation type="submission" date="2025-09" db="UniProtKB">
        <authorList>
            <consortium name="Ensembl"/>
        </authorList>
    </citation>
    <scope>IDENTIFICATION</scope>
</reference>
<feature type="domain" description="UDENN FLCN/SMCR8-type" evidence="7">
    <location>
        <begin position="44"/>
        <end position="887"/>
    </location>
</feature>
<keyword evidence="3" id="KW-0344">Guanine-nucleotide releasing factor</keyword>
<dbReference type="OrthoDB" id="2289278at2759"/>
<dbReference type="Pfam" id="PF11704">
    <property type="entry name" value="Folliculin"/>
    <property type="match status" value="1"/>
</dbReference>
<dbReference type="GO" id="GO:0005737">
    <property type="term" value="C:cytoplasm"/>
    <property type="evidence" value="ECO:0007669"/>
    <property type="project" value="UniProtKB-SubCell"/>
</dbReference>
<proteinExistence type="inferred from homology"/>
<evidence type="ECO:0000256" key="2">
    <source>
        <dbReference type="ARBA" id="ARBA00022490"/>
    </source>
</evidence>
<sequence>MIGSPDLLAFAGAEWLGDGEEDREPRGLPEELSVPLLPLSHRWTTSAQFHRDFILVAEFSEQVGPQPVLTIPDDPKVIGSFDLNHFSVRIMSVDYQASGPGYSLPASPILPDSPSRPASPGPRLNFSEDSKVILGDSAQDAFAYVHHLTLYDLAARGMVRPFCMAYVCSDQAKLMENFSELSASFSQASESLKTGNRQAFSTELQRKLQKLKYTRLNLLQETEHLRMANGLTEVEEKARELEAVECSISTHRDLLHQVTSYPNRKLKQPDFLPYDLAEPFTDATVLPPEPCPSTPTSYHSEHHLKPLQELCNPYFFTLMKEQLADTEHRLRGDRSVLRTARIVHSLSRRLMFTNFLFELWSPENEEEEEEERKSAEAELQRSTRGMSAVEMFQSEPMSLESFCSCVEEIPIKLEAGEVATVASDPSVAVEMTGSVSSGDSIEVLGTEKSYWNQQVIAGSDSRETPAGMMDTSVRRAPVDAGGRHVRAYARRANSEDSIEVLSTTESICPDDLTAITEEEAEQQPLSNGFDNQVETLTECTSENGEVENVNGTVLGNENVQEEKGCDTEESSRLTVIKEEPVTERLKKNHVDEDNSPEATQVEEAVEVTPNGSGAHQPVQAVPHLHMNSAPLVMVEVEQQSPPCIPLRLLSIDEVSDCTSFTSSSDPPSPTQLIHSTTCLDKRKRRKAALTALRFIKLNSFSQHAVFCLLSGRPLVVIGDESLVRKLVDGLSLFLPAPGPDGNAVLPCLTMPLQLTDLLTWRLIGIHRSASSSSSGIILSVARYSRYLALLDLDQRTLRCPTYSGSLIRRLADPHTGISRGITYLLHVQSCLTLLTNQALLYTFNPALQRPNTAGGDDGTEEGFLFRRGYCSSEHDMRVMNFLSDLIKQRHAGRGPPVLRFSYSSAHLHRNTYAT</sequence>
<dbReference type="InterPro" id="IPR037521">
    <property type="entry name" value="FLCN/SMCR8_DENN"/>
</dbReference>
<comment type="subcellular location">
    <subcellularLocation>
        <location evidence="1">Cytoplasm</location>
    </subcellularLocation>
</comment>
<evidence type="ECO:0000313" key="9">
    <source>
        <dbReference type="Proteomes" id="UP000261600"/>
    </source>
</evidence>
<dbReference type="CTD" id="407723"/>
<dbReference type="PROSITE" id="PS51834">
    <property type="entry name" value="DENN_FLCN_SMCR8"/>
    <property type="match status" value="1"/>
</dbReference>
<organism evidence="8 9">
    <name type="scientific">Monopterus albus</name>
    <name type="common">Swamp eel</name>
    <dbReference type="NCBI Taxonomy" id="43700"/>
    <lineage>
        <taxon>Eukaryota</taxon>
        <taxon>Metazoa</taxon>
        <taxon>Chordata</taxon>
        <taxon>Craniata</taxon>
        <taxon>Vertebrata</taxon>
        <taxon>Euteleostomi</taxon>
        <taxon>Actinopterygii</taxon>
        <taxon>Neopterygii</taxon>
        <taxon>Teleostei</taxon>
        <taxon>Neoteleostei</taxon>
        <taxon>Acanthomorphata</taxon>
        <taxon>Anabantaria</taxon>
        <taxon>Synbranchiformes</taxon>
        <taxon>Synbranchidae</taxon>
        <taxon>Monopterus</taxon>
    </lineage>
</organism>
<evidence type="ECO:0000259" key="7">
    <source>
        <dbReference type="PROSITE" id="PS51834"/>
    </source>
</evidence>
<dbReference type="AlphaFoldDB" id="A0A3Q3K1B6"/>
<dbReference type="GO" id="GO:0032045">
    <property type="term" value="C:guanyl-nucleotide exchange factor complex"/>
    <property type="evidence" value="ECO:0007669"/>
    <property type="project" value="TreeGrafter"/>
</dbReference>
<dbReference type="KEGG" id="malb:109973292"/>
<dbReference type="GO" id="GO:0006914">
    <property type="term" value="P:autophagy"/>
    <property type="evidence" value="ECO:0007669"/>
    <property type="project" value="UniProtKB-KW"/>
</dbReference>
<accession>A0A3Q3K1B6</accession>
<dbReference type="GO" id="GO:0005085">
    <property type="term" value="F:guanyl-nucleotide exchange factor activity"/>
    <property type="evidence" value="ECO:0007669"/>
    <property type="project" value="UniProtKB-KW"/>
</dbReference>
<evidence type="ECO:0000256" key="5">
    <source>
        <dbReference type="ARBA" id="ARBA00038137"/>
    </source>
</evidence>
<evidence type="ECO:0000256" key="6">
    <source>
        <dbReference type="SAM" id="MobiDB-lite"/>
    </source>
</evidence>
<dbReference type="RefSeq" id="XP_020478421.1">
    <property type="nucleotide sequence ID" value="XM_020622765.1"/>
</dbReference>
<name>A0A3Q3K1B6_MONAL</name>
<dbReference type="STRING" id="43700.ENSMALP00000026479"/>
<evidence type="ECO:0000256" key="3">
    <source>
        <dbReference type="ARBA" id="ARBA00022658"/>
    </source>
</evidence>
<keyword evidence="9" id="KW-1185">Reference proteome</keyword>
<dbReference type="GeneID" id="109973292"/>
<dbReference type="Ensembl" id="ENSMALT00000026962.1">
    <property type="protein sequence ID" value="ENSMALP00000026479.1"/>
    <property type="gene ID" value="ENSMALG00000018373.1"/>
</dbReference>
<reference evidence="8" key="1">
    <citation type="submission" date="2025-08" db="UniProtKB">
        <authorList>
            <consortium name="Ensembl"/>
        </authorList>
    </citation>
    <scope>IDENTIFICATION</scope>
</reference>
<evidence type="ECO:0000256" key="1">
    <source>
        <dbReference type="ARBA" id="ARBA00004496"/>
    </source>
</evidence>
<protein>
    <recommendedName>
        <fullName evidence="7">UDENN FLCN/SMCR8-type domain-containing protein</fullName>
    </recommendedName>
</protein>
<evidence type="ECO:0000313" key="8">
    <source>
        <dbReference type="Ensembl" id="ENSMALP00000026479.1"/>
    </source>
</evidence>
<dbReference type="InterPro" id="IPR037520">
    <property type="entry name" value="Folliculin/SMCR8_longin"/>
</dbReference>
<keyword evidence="4" id="KW-0072">Autophagy</keyword>
<comment type="similarity">
    <text evidence="5">Belongs to the SMCR8 family.</text>
</comment>
<feature type="compositionally biased region" description="Basic and acidic residues" evidence="6">
    <location>
        <begin position="371"/>
        <end position="381"/>
    </location>
</feature>
<dbReference type="PANTHER" id="PTHR31334">
    <property type="entry name" value="SMITH-MAGENIS SYNDROME REGION GENE 8 PROTEIN"/>
    <property type="match status" value="1"/>
</dbReference>
<feature type="region of interest" description="Disordered" evidence="6">
    <location>
        <begin position="363"/>
        <end position="382"/>
    </location>
</feature>